<keyword evidence="5" id="KW-0408">Iron</keyword>
<dbReference type="InterPro" id="IPR002871">
    <property type="entry name" value="NIF_FeS_clus_asmbl_NifU_N"/>
</dbReference>
<dbReference type="InterPro" id="IPR001075">
    <property type="entry name" value="NIF_FeS_clus_asmbl_NifU_C"/>
</dbReference>
<dbReference type="Pfam" id="PF04324">
    <property type="entry name" value="Fer2_BFD"/>
    <property type="match status" value="1"/>
</dbReference>
<dbReference type="CDD" id="cd06664">
    <property type="entry name" value="IscU_like"/>
    <property type="match status" value="1"/>
</dbReference>
<keyword evidence="7 9" id="KW-0535">Nitrogen fixation</keyword>
<dbReference type="InterPro" id="IPR041854">
    <property type="entry name" value="BFD-like_2Fe2S-bd_dom_sf"/>
</dbReference>
<keyword evidence="3" id="KW-0001">2Fe-2S</keyword>
<evidence type="ECO:0000256" key="1">
    <source>
        <dbReference type="ARBA" id="ARBA00006420"/>
    </source>
</evidence>
<evidence type="ECO:0000256" key="8">
    <source>
        <dbReference type="ARBA" id="ARBA00034078"/>
    </source>
</evidence>
<evidence type="ECO:0000256" key="4">
    <source>
        <dbReference type="ARBA" id="ARBA00022723"/>
    </source>
</evidence>
<accession>A0ABW2KNQ7</accession>
<evidence type="ECO:0000259" key="11">
    <source>
        <dbReference type="Pfam" id="PF01592"/>
    </source>
</evidence>
<keyword evidence="14" id="KW-1185">Reference proteome</keyword>
<feature type="domain" description="NIF system FeS cluster assembly NifU N-terminal" evidence="11">
    <location>
        <begin position="4"/>
        <end position="125"/>
    </location>
</feature>
<sequence length="340" mass="35155">MWDYTDKVKAYFFEPKNAGVLADANAVGEVGSLTCGDALKLMLKVDPATEVIQDARFQTFGCGSAIASSSALTELVIGRTLDEAARLTNQDIAAFLGGLPAQKMHCSVMGAEALHAAIAHYRGEEIDDDHDEGALICKCFAVDEPMLRRAVRTNRLTSMEQVTFYTKAGGSCGACNERMEEVLAAVNAEMVAEGLLGAAEAFAGAPARPALKPAGALVSLAPPAKAPAAVPTRPAAVALSSKPAPPAAAPPAAALPAAVTPGSKLTLVQRIRLIEEAIADARPTFQADGGDCELVDVDGRHVHVRLTGACAGCRMARMTVDGLAARMAAKLGAPVTVIPV</sequence>
<proteinExistence type="inferred from homology"/>
<comment type="cofactor">
    <cofactor evidence="8">
        <name>[2Fe-2S] cluster</name>
        <dbReference type="ChEBI" id="CHEBI:190135"/>
    </cofactor>
</comment>
<evidence type="ECO:0000256" key="6">
    <source>
        <dbReference type="ARBA" id="ARBA00023014"/>
    </source>
</evidence>
<comment type="function">
    <text evidence="9">May be involved in the formation or repair of [Fe-S] clusters present in iron-sulfur proteins.</text>
</comment>
<dbReference type="Pfam" id="PF01592">
    <property type="entry name" value="NifU_N"/>
    <property type="match status" value="1"/>
</dbReference>
<dbReference type="PIRSF" id="PIRSF000375">
    <property type="entry name" value="NifU"/>
    <property type="match status" value="1"/>
</dbReference>
<evidence type="ECO:0000259" key="12">
    <source>
        <dbReference type="Pfam" id="PF04324"/>
    </source>
</evidence>
<dbReference type="Proteomes" id="UP001596456">
    <property type="component" value="Unassembled WGS sequence"/>
</dbReference>
<reference evidence="14" key="1">
    <citation type="journal article" date="2019" name="Int. J. Syst. Evol. Microbiol.">
        <title>The Global Catalogue of Microorganisms (GCM) 10K type strain sequencing project: providing services to taxonomists for standard genome sequencing and annotation.</title>
        <authorList>
            <consortium name="The Broad Institute Genomics Platform"/>
            <consortium name="The Broad Institute Genome Sequencing Center for Infectious Disease"/>
            <person name="Wu L."/>
            <person name="Ma J."/>
        </authorList>
    </citation>
    <scope>NUCLEOTIDE SEQUENCE [LARGE SCALE GENOMIC DNA]</scope>
    <source>
        <strain evidence="14">CGMCC 1.16275</strain>
    </source>
</reference>
<evidence type="ECO:0000256" key="3">
    <source>
        <dbReference type="ARBA" id="ARBA00022714"/>
    </source>
</evidence>
<protein>
    <recommendedName>
        <fullName evidence="2 9">Nitrogen fixation protein NifU</fullName>
    </recommendedName>
</protein>
<dbReference type="SUPFAM" id="SSF82649">
    <property type="entry name" value="SufE/NifU"/>
    <property type="match status" value="1"/>
</dbReference>
<evidence type="ECO:0000256" key="5">
    <source>
        <dbReference type="ARBA" id="ARBA00023004"/>
    </source>
</evidence>
<feature type="domain" description="BFD-like [2Fe-2S]-binding" evidence="12">
    <location>
        <begin position="135"/>
        <end position="184"/>
    </location>
</feature>
<dbReference type="Gene3D" id="1.10.10.1100">
    <property type="entry name" value="BFD-like [2Fe-2S]-binding domain"/>
    <property type="match status" value="1"/>
</dbReference>
<dbReference type="RefSeq" id="WP_377355484.1">
    <property type="nucleotide sequence ID" value="NZ_JBHTCM010000003.1"/>
</dbReference>
<evidence type="ECO:0000313" key="13">
    <source>
        <dbReference type="EMBL" id="MFC7331604.1"/>
    </source>
</evidence>
<evidence type="ECO:0000256" key="2">
    <source>
        <dbReference type="ARBA" id="ARBA00015278"/>
    </source>
</evidence>
<keyword evidence="4" id="KW-0479">Metal-binding</keyword>
<dbReference type="InterPro" id="IPR007419">
    <property type="entry name" value="BFD-like_2Fe2S-bd_dom"/>
</dbReference>
<dbReference type="Gene3D" id="3.30.300.130">
    <property type="entry name" value="Fe-S cluster assembly (FSCA)"/>
    <property type="match status" value="1"/>
</dbReference>
<evidence type="ECO:0000259" key="10">
    <source>
        <dbReference type="Pfam" id="PF01106"/>
    </source>
</evidence>
<dbReference type="CDD" id="cd19947">
    <property type="entry name" value="NifU_Fer2_BFD-like"/>
    <property type="match status" value="1"/>
</dbReference>
<dbReference type="NCBIfam" id="TIGR02000">
    <property type="entry name" value="NifU_proper"/>
    <property type="match status" value="1"/>
</dbReference>
<evidence type="ECO:0000313" key="14">
    <source>
        <dbReference type="Proteomes" id="UP001596456"/>
    </source>
</evidence>
<dbReference type="Gene3D" id="3.90.1010.10">
    <property type="match status" value="1"/>
</dbReference>
<gene>
    <name evidence="13" type="primary">nifU</name>
    <name evidence="13" type="ORF">ACFQPS_00380</name>
</gene>
<dbReference type="InterPro" id="IPR016217">
    <property type="entry name" value="N_fixation_NifU"/>
</dbReference>
<dbReference type="InterPro" id="IPR034904">
    <property type="entry name" value="FSCA_dom_sf"/>
</dbReference>
<dbReference type="InterPro" id="IPR010238">
    <property type="entry name" value="NIF_FeS_clus_asmbl_NifU"/>
</dbReference>
<feature type="domain" description="NIF system FeS cluster assembly NifU C-terminal" evidence="10">
    <location>
        <begin position="274"/>
        <end position="337"/>
    </location>
</feature>
<dbReference type="SUPFAM" id="SSF117916">
    <property type="entry name" value="Fe-S cluster assembly (FSCA) domain-like"/>
    <property type="match status" value="1"/>
</dbReference>
<keyword evidence="6" id="KW-0411">Iron-sulfur</keyword>
<dbReference type="Pfam" id="PF01106">
    <property type="entry name" value="NifU"/>
    <property type="match status" value="1"/>
</dbReference>
<dbReference type="EMBL" id="JBHTCM010000003">
    <property type="protein sequence ID" value="MFC7331604.1"/>
    <property type="molecule type" value="Genomic_DNA"/>
</dbReference>
<evidence type="ECO:0000256" key="9">
    <source>
        <dbReference type="PIRNR" id="PIRNR000375"/>
    </source>
</evidence>
<comment type="similarity">
    <text evidence="1 9">Belongs to the NifU family.</text>
</comment>
<comment type="caution">
    <text evidence="13">The sequence shown here is derived from an EMBL/GenBank/DDBJ whole genome shotgun (WGS) entry which is preliminary data.</text>
</comment>
<dbReference type="PANTHER" id="PTHR10093">
    <property type="entry name" value="IRON-SULFUR CLUSTER ASSEMBLY ENZYME NIFU HOMOLOG"/>
    <property type="match status" value="1"/>
</dbReference>
<evidence type="ECO:0000256" key="7">
    <source>
        <dbReference type="ARBA" id="ARBA00023231"/>
    </source>
</evidence>
<name>A0ABW2KNQ7_9PROT</name>
<organism evidence="13 14">
    <name type="scientific">Rhodocista pekingensis</name>
    <dbReference type="NCBI Taxonomy" id="201185"/>
    <lineage>
        <taxon>Bacteria</taxon>
        <taxon>Pseudomonadati</taxon>
        <taxon>Pseudomonadota</taxon>
        <taxon>Alphaproteobacteria</taxon>
        <taxon>Rhodospirillales</taxon>
        <taxon>Azospirillaceae</taxon>
        <taxon>Rhodocista</taxon>
    </lineage>
</organism>